<evidence type="ECO:0000313" key="3">
    <source>
        <dbReference type="Proteomes" id="UP000299102"/>
    </source>
</evidence>
<gene>
    <name evidence="2" type="ORF">EVAR_92688_1</name>
</gene>
<proteinExistence type="predicted"/>
<evidence type="ECO:0000256" key="1">
    <source>
        <dbReference type="SAM" id="SignalP"/>
    </source>
</evidence>
<name>A0A4C1T0G9_EUMVA</name>
<dbReference type="Proteomes" id="UP000299102">
    <property type="component" value="Unassembled WGS sequence"/>
</dbReference>
<evidence type="ECO:0000313" key="2">
    <source>
        <dbReference type="EMBL" id="GBP06751.1"/>
    </source>
</evidence>
<organism evidence="2 3">
    <name type="scientific">Eumeta variegata</name>
    <name type="common">Bagworm moth</name>
    <name type="synonym">Eumeta japonica</name>
    <dbReference type="NCBI Taxonomy" id="151549"/>
    <lineage>
        <taxon>Eukaryota</taxon>
        <taxon>Metazoa</taxon>
        <taxon>Ecdysozoa</taxon>
        <taxon>Arthropoda</taxon>
        <taxon>Hexapoda</taxon>
        <taxon>Insecta</taxon>
        <taxon>Pterygota</taxon>
        <taxon>Neoptera</taxon>
        <taxon>Endopterygota</taxon>
        <taxon>Lepidoptera</taxon>
        <taxon>Glossata</taxon>
        <taxon>Ditrysia</taxon>
        <taxon>Tineoidea</taxon>
        <taxon>Psychidae</taxon>
        <taxon>Oiketicinae</taxon>
        <taxon>Eumeta</taxon>
    </lineage>
</organism>
<accession>A0A4C1T0G9</accession>
<reference evidence="2 3" key="1">
    <citation type="journal article" date="2019" name="Commun. Biol.">
        <title>The bagworm genome reveals a unique fibroin gene that provides high tensile strength.</title>
        <authorList>
            <person name="Kono N."/>
            <person name="Nakamura H."/>
            <person name="Ohtoshi R."/>
            <person name="Tomita M."/>
            <person name="Numata K."/>
            <person name="Arakawa K."/>
        </authorList>
    </citation>
    <scope>NUCLEOTIDE SEQUENCE [LARGE SCALE GENOMIC DNA]</scope>
</reference>
<protein>
    <recommendedName>
        <fullName evidence="4">Secreted protein</fullName>
    </recommendedName>
</protein>
<evidence type="ECO:0008006" key="4">
    <source>
        <dbReference type="Google" id="ProtNLM"/>
    </source>
</evidence>
<dbReference type="EMBL" id="BGZK01000023">
    <property type="protein sequence ID" value="GBP06751.1"/>
    <property type="molecule type" value="Genomic_DNA"/>
</dbReference>
<sequence length="105" mass="11545">MLSGCLLSLYWQYGSLAVASPHWAPCSRRFNGSKKFRECITNLDHIHKPEIEKGKVSITTTRPILLLGRIGINMGTRIEVAVERESVGAKDGRVRAASALAYACT</sequence>
<feature type="chain" id="PRO_5020035267" description="Secreted protein" evidence="1">
    <location>
        <begin position="18"/>
        <end position="105"/>
    </location>
</feature>
<dbReference type="AlphaFoldDB" id="A0A4C1T0G9"/>
<feature type="signal peptide" evidence="1">
    <location>
        <begin position="1"/>
        <end position="17"/>
    </location>
</feature>
<comment type="caution">
    <text evidence="2">The sequence shown here is derived from an EMBL/GenBank/DDBJ whole genome shotgun (WGS) entry which is preliminary data.</text>
</comment>
<keyword evidence="1" id="KW-0732">Signal</keyword>
<keyword evidence="3" id="KW-1185">Reference proteome</keyword>